<feature type="compositionally biased region" description="Basic residues" evidence="1">
    <location>
        <begin position="205"/>
        <end position="214"/>
    </location>
</feature>
<sequence length="257" mass="28188">MPAPRPYPLDPHALLACIVLCSVVLAAVVCDPVPVLVSLLGSLGLLLVLVPDALLPHLPQISITLRPSAASTPPSQAGQGQGECDCERCRQAAVDERLKQRTRQRRELKREQAAKKTLELYEQRKRRDEIDKRVRALTKAKVERELQRRDERASKAQAGGWKLGPFPPPPDLIAAGGGGQNVPILVAPHPDQANASPDVQPSASPHHHHHRHCCPAHQDIDPAAAASAAVFDDPKIKVKFWMDPDKHVVRYRGEKIP</sequence>
<evidence type="ECO:0000313" key="3">
    <source>
        <dbReference type="EMBL" id="EPQ29600.1"/>
    </source>
</evidence>
<evidence type="ECO:0000256" key="1">
    <source>
        <dbReference type="SAM" id="MobiDB-lite"/>
    </source>
</evidence>
<feature type="compositionally biased region" description="Basic and acidic residues" evidence="1">
    <location>
        <begin position="145"/>
        <end position="154"/>
    </location>
</feature>
<dbReference type="HOGENOM" id="CLU_1082300_0_0_1"/>
<feature type="chain" id="PRO_5001599921" evidence="2">
    <location>
        <begin position="27"/>
        <end position="257"/>
    </location>
</feature>
<dbReference type="Proteomes" id="UP000053664">
    <property type="component" value="Unassembled WGS sequence"/>
</dbReference>
<evidence type="ECO:0000256" key="2">
    <source>
        <dbReference type="SAM" id="SignalP"/>
    </source>
</evidence>
<feature type="region of interest" description="Disordered" evidence="1">
    <location>
        <begin position="191"/>
        <end position="214"/>
    </location>
</feature>
<dbReference type="GeneID" id="19316933"/>
<name>A0A061HC42_9BASI</name>
<dbReference type="KEGG" id="pfp:PFL1_02819"/>
<organism evidence="3 4">
    <name type="scientific">Pseudozyma flocculosa PF-1</name>
    <dbReference type="NCBI Taxonomy" id="1277687"/>
    <lineage>
        <taxon>Eukaryota</taxon>
        <taxon>Fungi</taxon>
        <taxon>Dikarya</taxon>
        <taxon>Basidiomycota</taxon>
        <taxon>Ustilaginomycotina</taxon>
        <taxon>Ustilaginomycetes</taxon>
        <taxon>Ustilaginales</taxon>
        <taxon>Ustilaginaceae</taxon>
        <taxon>Pseudozyma</taxon>
    </lineage>
</organism>
<protein>
    <submittedName>
        <fullName evidence="3">Uncharacterized protein</fullName>
    </submittedName>
</protein>
<feature type="region of interest" description="Disordered" evidence="1">
    <location>
        <begin position="145"/>
        <end position="166"/>
    </location>
</feature>
<dbReference type="RefSeq" id="XP_007878524.1">
    <property type="nucleotide sequence ID" value="XM_007880333.1"/>
</dbReference>
<evidence type="ECO:0000313" key="4">
    <source>
        <dbReference type="Proteomes" id="UP000053664"/>
    </source>
</evidence>
<reference evidence="3 4" key="1">
    <citation type="journal article" date="2013" name="Plant Cell">
        <title>The transition from a phytopathogenic smut ancestor to an anamorphic biocontrol agent deciphered by comparative whole-genome analysis.</title>
        <authorList>
            <person name="Lefebvre F."/>
            <person name="Joly D.L."/>
            <person name="Labbe C."/>
            <person name="Teichmann B."/>
            <person name="Linning R."/>
            <person name="Belzile F."/>
            <person name="Bakkeren G."/>
            <person name="Belanger R.R."/>
        </authorList>
    </citation>
    <scope>NUCLEOTIDE SEQUENCE [LARGE SCALE GENOMIC DNA]</scope>
    <source>
        <strain evidence="3 4">PF-1</strain>
    </source>
</reference>
<gene>
    <name evidence="3" type="ORF">PFL1_02819</name>
</gene>
<feature type="signal peptide" evidence="2">
    <location>
        <begin position="1"/>
        <end position="26"/>
    </location>
</feature>
<accession>A0A061HC42</accession>
<keyword evidence="2" id="KW-0732">Signal</keyword>
<dbReference type="AlphaFoldDB" id="A0A061HC42"/>
<dbReference type="EMBL" id="KE361630">
    <property type="protein sequence ID" value="EPQ29600.1"/>
    <property type="molecule type" value="Genomic_DNA"/>
</dbReference>
<proteinExistence type="predicted"/>